<reference evidence="4" key="1">
    <citation type="journal article" date="2019" name="Int. J. Syst. Evol. Microbiol.">
        <title>The Global Catalogue of Microorganisms (GCM) 10K type strain sequencing project: providing services to taxonomists for standard genome sequencing and annotation.</title>
        <authorList>
            <consortium name="The Broad Institute Genomics Platform"/>
            <consortium name="The Broad Institute Genome Sequencing Center for Infectious Disease"/>
            <person name="Wu L."/>
            <person name="Ma J."/>
        </authorList>
    </citation>
    <scope>NUCLEOTIDE SEQUENCE [LARGE SCALE GENOMIC DNA]</scope>
    <source>
        <strain evidence="4">JCM 9371</strain>
    </source>
</reference>
<dbReference type="SUPFAM" id="SSF55447">
    <property type="entry name" value="CO dehydrogenase flavoprotein C-terminal domain-like"/>
    <property type="match status" value="1"/>
</dbReference>
<dbReference type="InterPro" id="IPR036318">
    <property type="entry name" value="FAD-bd_PCMH-like_sf"/>
</dbReference>
<dbReference type="EMBL" id="JBHTGP010000013">
    <property type="protein sequence ID" value="MFD0688248.1"/>
    <property type="molecule type" value="Genomic_DNA"/>
</dbReference>
<proteinExistence type="predicted"/>
<name>A0ABW2XNY8_9ACTN</name>
<dbReference type="InterPro" id="IPR036683">
    <property type="entry name" value="CO_DH_flav_C_dom_sf"/>
</dbReference>
<accession>A0ABW2XNY8</accession>
<organism evidence="3 4">
    <name type="scientific">Actinomadura fibrosa</name>
    <dbReference type="NCBI Taxonomy" id="111802"/>
    <lineage>
        <taxon>Bacteria</taxon>
        <taxon>Bacillati</taxon>
        <taxon>Actinomycetota</taxon>
        <taxon>Actinomycetes</taxon>
        <taxon>Streptosporangiales</taxon>
        <taxon>Thermomonosporaceae</taxon>
        <taxon>Actinomadura</taxon>
    </lineage>
</organism>
<dbReference type="InterPro" id="IPR016169">
    <property type="entry name" value="FAD-bd_PCMH_sub2"/>
</dbReference>
<dbReference type="SUPFAM" id="SSF56176">
    <property type="entry name" value="FAD-binding/transporter-associated domain-like"/>
    <property type="match status" value="1"/>
</dbReference>
<dbReference type="SMART" id="SM01092">
    <property type="entry name" value="CO_deh_flav_C"/>
    <property type="match status" value="1"/>
</dbReference>
<keyword evidence="4" id="KW-1185">Reference proteome</keyword>
<dbReference type="Gene3D" id="3.30.390.50">
    <property type="entry name" value="CO dehydrogenase flavoprotein, C-terminal domain"/>
    <property type="match status" value="1"/>
</dbReference>
<feature type="domain" description="FAD-binding PCMH-type" evidence="2">
    <location>
        <begin position="1"/>
        <end position="229"/>
    </location>
</feature>
<evidence type="ECO:0000256" key="1">
    <source>
        <dbReference type="ARBA" id="ARBA00023002"/>
    </source>
</evidence>
<evidence type="ECO:0000259" key="2">
    <source>
        <dbReference type="PROSITE" id="PS51387"/>
    </source>
</evidence>
<dbReference type="Gene3D" id="3.30.465.10">
    <property type="match status" value="2"/>
</dbReference>
<dbReference type="InterPro" id="IPR016167">
    <property type="entry name" value="FAD-bd_PCMH_sub1"/>
</dbReference>
<dbReference type="Proteomes" id="UP001597063">
    <property type="component" value="Unassembled WGS sequence"/>
</dbReference>
<dbReference type="InterPro" id="IPR005107">
    <property type="entry name" value="CO_DH_flav_C"/>
</dbReference>
<keyword evidence="1" id="KW-0560">Oxidoreductase</keyword>
<dbReference type="Pfam" id="PF00941">
    <property type="entry name" value="FAD_binding_5"/>
    <property type="match status" value="1"/>
</dbReference>
<evidence type="ECO:0000313" key="3">
    <source>
        <dbReference type="EMBL" id="MFD0688248.1"/>
    </source>
</evidence>
<protein>
    <submittedName>
        <fullName evidence="3">FAD binding domain-containing protein</fullName>
    </submittedName>
</protein>
<evidence type="ECO:0000313" key="4">
    <source>
        <dbReference type="Proteomes" id="UP001597063"/>
    </source>
</evidence>
<dbReference type="InterPro" id="IPR002346">
    <property type="entry name" value="Mopterin_DH_FAD-bd"/>
</dbReference>
<dbReference type="PANTHER" id="PTHR42659:SF1">
    <property type="entry name" value="OXIDOREDUCTASE"/>
    <property type="match status" value="1"/>
</dbReference>
<dbReference type="PROSITE" id="PS51387">
    <property type="entry name" value="FAD_PCMH"/>
    <property type="match status" value="1"/>
</dbReference>
<dbReference type="Pfam" id="PF03450">
    <property type="entry name" value="CO_deh_flav_C"/>
    <property type="match status" value="1"/>
</dbReference>
<comment type="caution">
    <text evidence="3">The sequence shown here is derived from an EMBL/GenBank/DDBJ whole genome shotgun (WGS) entry which is preliminary data.</text>
</comment>
<dbReference type="InterPro" id="IPR016166">
    <property type="entry name" value="FAD-bd_PCMH"/>
</dbReference>
<dbReference type="PANTHER" id="PTHR42659">
    <property type="entry name" value="XANTHINE DEHYDROGENASE SUBUNIT C-RELATED"/>
    <property type="match status" value="1"/>
</dbReference>
<gene>
    <name evidence="3" type="ORF">ACFQZM_27395</name>
</gene>
<dbReference type="InterPro" id="IPR051312">
    <property type="entry name" value="Diverse_Substr_Oxidored"/>
</dbReference>
<dbReference type="RefSeq" id="WP_131762842.1">
    <property type="nucleotide sequence ID" value="NZ_CAACUY010000263.1"/>
</dbReference>
<sequence length="347" mass="36157">MRPFAYERATTAEDAVARHAAGDGGGNGRGGTAYLAGGTNLVDLMRLGVAQPARLVDVRRLPLDRIELDTDGGLVIGAAVTNSDLAADRTVREGHPVLAEAVVAGASGQIRNLATVGGNLLQRTRCPYFQDAAKPCNKRNPGSGCPAREGEHHNLAVIGHSAACVATHPSDMAVALAALGASVRIRNAEGERTVSLDDFYRLPGGEPECDTVLEPGELITAVEVPPLGMPSRYRKVRERASFAFALVSVAAALDVDRGAGGGGAAGGEAGGGTIRDVRLALGGVAHRPWRARRAEDVLRGAPATRESFLRAAEAEMEAAEPLRDNGYKVPLARNLIVRTLTELGEGS</sequence>
<dbReference type="Gene3D" id="3.30.43.10">
    <property type="entry name" value="Uridine Diphospho-n-acetylenolpyruvylglucosamine Reductase, domain 2"/>
    <property type="match status" value="1"/>
</dbReference>